<accession>A0A2A9E622</accession>
<proteinExistence type="predicted"/>
<gene>
    <name evidence="2" type="ORF">ATL42_2318</name>
</gene>
<dbReference type="GO" id="GO:0008720">
    <property type="term" value="F:D-lactate dehydrogenase (NAD+) activity"/>
    <property type="evidence" value="ECO:0007669"/>
    <property type="project" value="TreeGrafter"/>
</dbReference>
<evidence type="ECO:0000313" key="2">
    <source>
        <dbReference type="EMBL" id="PFG34408.1"/>
    </source>
</evidence>
<dbReference type="EMBL" id="PDJG01000001">
    <property type="protein sequence ID" value="PFG34408.1"/>
    <property type="molecule type" value="Genomic_DNA"/>
</dbReference>
<dbReference type="GO" id="GO:0071949">
    <property type="term" value="F:FAD binding"/>
    <property type="evidence" value="ECO:0007669"/>
    <property type="project" value="InterPro"/>
</dbReference>
<dbReference type="InterPro" id="IPR036318">
    <property type="entry name" value="FAD-bd_PCMH-like_sf"/>
</dbReference>
<feature type="domain" description="FAD-binding PCMH-type" evidence="1">
    <location>
        <begin position="52"/>
        <end position="222"/>
    </location>
</feature>
<dbReference type="OrthoDB" id="9811261at2"/>
<sequence>MTLTPESAAAFAELVTNELGEGIASTDPDLILKCSSDWSRMSPILQEKLPPGRFPADLVVRPTSAEQVPAFLKLAFEHDVPVVPRGAGTGNYGQATPFTGGAVLDLRGLDAIVEVGDGYVVAQAGAKLTAVDDAVRASGQDLWMFPSTKGSTVGGFVAGGSAGAGTIEFGTTADGFVAAMTIAPCDGSGETFHVEGEATIPYVHTYGVTGVATEITLRCSPARDWVAMYASFTDYDKALAVHRALPGLSVLPRLASLDEPGLVATLPAALPLDATKTSLRIILEASTVEEAADLVVEGSGEVVAVFEDYAECDRLSSMSYNHPVYFLQKSGRNCFHVEVGGLPLWDSPESVRTVYPGSMIHMELRVEAPMAMYVADYESEAQVLAGFPKLEELGIGFHSPHQWAVDRHVAEAIATVPTTDPKGLLNQGKLDRDAVVPPQADTRNEVLIARTTVLSS</sequence>
<dbReference type="Gene3D" id="3.30.465.10">
    <property type="match status" value="1"/>
</dbReference>
<evidence type="ECO:0000313" key="3">
    <source>
        <dbReference type="Proteomes" id="UP000225548"/>
    </source>
</evidence>
<comment type="caution">
    <text evidence="2">The sequence shown here is derived from an EMBL/GenBank/DDBJ whole genome shotgun (WGS) entry which is preliminary data.</text>
</comment>
<dbReference type="InterPro" id="IPR006094">
    <property type="entry name" value="Oxid_FAD_bind_N"/>
</dbReference>
<dbReference type="PANTHER" id="PTHR11748:SF119">
    <property type="entry name" value="D-2-HYDROXYGLUTARATE DEHYDROGENASE"/>
    <property type="match status" value="1"/>
</dbReference>
<name>A0A2A9E622_9MICO</name>
<dbReference type="PANTHER" id="PTHR11748">
    <property type="entry name" value="D-LACTATE DEHYDROGENASE"/>
    <property type="match status" value="1"/>
</dbReference>
<dbReference type="Pfam" id="PF01565">
    <property type="entry name" value="FAD_binding_4"/>
    <property type="match status" value="1"/>
</dbReference>
<dbReference type="RefSeq" id="WP_098455450.1">
    <property type="nucleotide sequence ID" value="NZ_PDJG01000001.1"/>
</dbReference>
<dbReference type="GO" id="GO:0004458">
    <property type="term" value="F:D-lactate dehydrogenase (cytochrome) activity"/>
    <property type="evidence" value="ECO:0007669"/>
    <property type="project" value="TreeGrafter"/>
</dbReference>
<dbReference type="AlphaFoldDB" id="A0A2A9E622"/>
<protein>
    <submittedName>
        <fullName evidence="2">FAD binding domain-containing protein</fullName>
    </submittedName>
</protein>
<dbReference type="InterPro" id="IPR016169">
    <property type="entry name" value="FAD-bd_PCMH_sub2"/>
</dbReference>
<dbReference type="Proteomes" id="UP000225548">
    <property type="component" value="Unassembled WGS sequence"/>
</dbReference>
<dbReference type="PROSITE" id="PS51387">
    <property type="entry name" value="FAD_PCMH"/>
    <property type="match status" value="1"/>
</dbReference>
<reference evidence="2 3" key="1">
    <citation type="submission" date="2017-10" db="EMBL/GenBank/DDBJ databases">
        <title>Sequencing the genomes of 1000 actinobacteria strains.</title>
        <authorList>
            <person name="Klenk H.-P."/>
        </authorList>
    </citation>
    <scope>NUCLEOTIDE SEQUENCE [LARGE SCALE GENOMIC DNA]</scope>
    <source>
        <strain evidence="2 3">DSM 18966</strain>
    </source>
</reference>
<organism evidence="2 3">
    <name type="scientific">Sanguibacter antarcticus</name>
    <dbReference type="NCBI Taxonomy" id="372484"/>
    <lineage>
        <taxon>Bacteria</taxon>
        <taxon>Bacillati</taxon>
        <taxon>Actinomycetota</taxon>
        <taxon>Actinomycetes</taxon>
        <taxon>Micrococcales</taxon>
        <taxon>Sanguibacteraceae</taxon>
        <taxon>Sanguibacter</taxon>
    </lineage>
</organism>
<keyword evidence="3" id="KW-1185">Reference proteome</keyword>
<dbReference type="InterPro" id="IPR016166">
    <property type="entry name" value="FAD-bd_PCMH"/>
</dbReference>
<dbReference type="SUPFAM" id="SSF56176">
    <property type="entry name" value="FAD-binding/transporter-associated domain-like"/>
    <property type="match status" value="1"/>
</dbReference>
<evidence type="ECO:0000259" key="1">
    <source>
        <dbReference type="PROSITE" id="PS51387"/>
    </source>
</evidence>
<dbReference type="GO" id="GO:1903457">
    <property type="term" value="P:lactate catabolic process"/>
    <property type="evidence" value="ECO:0007669"/>
    <property type="project" value="TreeGrafter"/>
</dbReference>